<dbReference type="GeneTree" id="ENSGT00940000160105"/>
<feature type="region of interest" description="Disordered" evidence="10">
    <location>
        <begin position="1486"/>
        <end position="1589"/>
    </location>
</feature>
<evidence type="ECO:0000256" key="5">
    <source>
        <dbReference type="ARBA" id="ARBA00023043"/>
    </source>
</evidence>
<dbReference type="InterPro" id="IPR013783">
    <property type="entry name" value="Ig-like_fold"/>
</dbReference>
<keyword evidence="11" id="KW-0812">Transmembrane</keyword>
<feature type="compositionally biased region" description="Polar residues" evidence="10">
    <location>
        <begin position="899"/>
        <end position="910"/>
    </location>
</feature>
<organism evidence="13 14">
    <name type="scientific">Oncorhynchus mykiss</name>
    <name type="common">Rainbow trout</name>
    <name type="synonym">Salmo gairdneri</name>
    <dbReference type="NCBI Taxonomy" id="8022"/>
    <lineage>
        <taxon>Eukaryota</taxon>
        <taxon>Metazoa</taxon>
        <taxon>Chordata</taxon>
        <taxon>Craniata</taxon>
        <taxon>Vertebrata</taxon>
        <taxon>Euteleostomi</taxon>
        <taxon>Actinopterygii</taxon>
        <taxon>Neopterygii</taxon>
        <taxon>Teleostei</taxon>
        <taxon>Protacanthopterygii</taxon>
        <taxon>Salmoniformes</taxon>
        <taxon>Salmonidae</taxon>
        <taxon>Salmoninae</taxon>
        <taxon>Oncorhynchus</taxon>
    </lineage>
</organism>
<keyword evidence="6" id="KW-0010">Activator</keyword>
<dbReference type="SUPFAM" id="SSF48403">
    <property type="entry name" value="Ankyrin repeat"/>
    <property type="match status" value="1"/>
</dbReference>
<dbReference type="GO" id="GO:0003712">
    <property type="term" value="F:transcription coregulator activity"/>
    <property type="evidence" value="ECO:0007669"/>
    <property type="project" value="TreeGrafter"/>
</dbReference>
<feature type="compositionally biased region" description="Low complexity" evidence="10">
    <location>
        <begin position="646"/>
        <end position="657"/>
    </location>
</feature>
<evidence type="ECO:0000259" key="12">
    <source>
        <dbReference type="PROSITE" id="PS51437"/>
    </source>
</evidence>
<feature type="compositionally biased region" description="Pro residues" evidence="10">
    <location>
        <begin position="695"/>
        <end position="704"/>
    </location>
</feature>
<reference evidence="13" key="1">
    <citation type="submission" date="2020-07" db="EMBL/GenBank/DDBJ databases">
        <title>A long reads based de novo assembly of the rainbow trout Arlee double haploid line genome.</title>
        <authorList>
            <person name="Gao G."/>
            <person name="Palti Y."/>
        </authorList>
    </citation>
    <scope>NUCLEOTIDE SEQUENCE [LARGE SCALE GENOMIC DNA]</scope>
</reference>
<keyword evidence="14" id="KW-1185">Reference proteome</keyword>
<reference evidence="13" key="3">
    <citation type="submission" date="2025-09" db="UniProtKB">
        <authorList>
            <consortium name="Ensembl"/>
        </authorList>
    </citation>
    <scope>IDENTIFICATION</scope>
</reference>
<keyword evidence="4" id="KW-0805">Transcription regulation</keyword>
<feature type="compositionally biased region" description="Low complexity" evidence="10">
    <location>
        <begin position="705"/>
        <end position="718"/>
    </location>
</feature>
<dbReference type="Pfam" id="PF03859">
    <property type="entry name" value="CG-1"/>
    <property type="match status" value="1"/>
</dbReference>
<evidence type="ECO:0000256" key="7">
    <source>
        <dbReference type="ARBA" id="ARBA00023163"/>
    </source>
</evidence>
<dbReference type="FunFam" id="1.20.5.190:FF:000038">
    <property type="entry name" value="calmodulin-binding transcription activator 1 isoform X2"/>
    <property type="match status" value="1"/>
</dbReference>
<evidence type="ECO:0000256" key="9">
    <source>
        <dbReference type="ARBA" id="ARBA00029480"/>
    </source>
</evidence>
<feature type="compositionally biased region" description="Pro residues" evidence="10">
    <location>
        <begin position="472"/>
        <end position="496"/>
    </location>
</feature>
<feature type="compositionally biased region" description="Low complexity" evidence="10">
    <location>
        <begin position="1569"/>
        <end position="1581"/>
    </location>
</feature>
<dbReference type="InterPro" id="IPR002909">
    <property type="entry name" value="IPT_dom"/>
</dbReference>
<keyword evidence="11" id="KW-1133">Transmembrane helix</keyword>
<dbReference type="GO" id="GO:0007399">
    <property type="term" value="P:nervous system development"/>
    <property type="evidence" value="ECO:0007669"/>
    <property type="project" value="UniProtKB-ARBA"/>
</dbReference>
<dbReference type="PANTHER" id="PTHR23335">
    <property type="entry name" value="CALMODULIN-BINDING TRANSCRIPTION ACTIVATOR CAMTA"/>
    <property type="match status" value="1"/>
</dbReference>
<evidence type="ECO:0000256" key="11">
    <source>
        <dbReference type="SAM" id="Phobius"/>
    </source>
</evidence>
<feature type="region of interest" description="Disordered" evidence="10">
    <location>
        <begin position="1088"/>
        <end position="1107"/>
    </location>
</feature>
<dbReference type="Gene3D" id="1.25.40.20">
    <property type="entry name" value="Ankyrin repeat-containing domain"/>
    <property type="match status" value="1"/>
</dbReference>
<dbReference type="InterPro" id="IPR014756">
    <property type="entry name" value="Ig_E-set"/>
</dbReference>
<feature type="transmembrane region" description="Helical" evidence="11">
    <location>
        <begin position="140"/>
        <end position="163"/>
    </location>
</feature>
<evidence type="ECO:0000256" key="6">
    <source>
        <dbReference type="ARBA" id="ARBA00023159"/>
    </source>
</evidence>
<evidence type="ECO:0000256" key="1">
    <source>
        <dbReference type="ARBA" id="ARBA00004123"/>
    </source>
</evidence>
<feature type="compositionally biased region" description="Pro residues" evidence="10">
    <location>
        <begin position="1627"/>
        <end position="1640"/>
    </location>
</feature>
<evidence type="ECO:0000313" key="13">
    <source>
        <dbReference type="Ensembl" id="ENSOMYP00000119237.1"/>
    </source>
</evidence>
<dbReference type="InterPro" id="IPR005559">
    <property type="entry name" value="CG-1_dom"/>
</dbReference>
<dbReference type="PROSITE" id="PS51437">
    <property type="entry name" value="CG_1"/>
    <property type="match status" value="1"/>
</dbReference>
<sequence>MVCVYMVCVSGVCVSGVSGVCVYQVCQVCVCIRCVRCVCVCQVCVYQVCQVCVCIRCVCVCVCQVCLCVRYVCVYQVCVCTRCVYHVGVCTRCVYIRCVCVPGVCVYQVCVCIRCVCVPGVCTRCVCVPGVCSLIQSVPLLLIDILFVLISCVCVCVCSIAVWTSVVCELCVVPLVGVSRLVIMNNKERESTKESENSRGQMKVFLPNKLLERLPQTTSLPKERLRWNTNEEIASYLITFDRHEEWLSCSLKTRPQNGSIFLYNRKKIKYRKDGYCWKKRKDGKTTREDHMKLKVQGIECLYGCYVHSSIVPTFHRRCYWLLQNPDMVLVHYLNVPSLEDHGKACGPLLCAVADRRDSLRWSRDELLAQLKPMFHSIKWSCGEGYGSSEFSIEQLAQQILESQQTKPQPRTHTCLCSSTLASPGANIPHRCNSTKHRIISPKLPATSPAMSASPLAEGETGGGDIPAGGENKPPPHTHPPPPHTHPPPSHTHPPPSHTHSQVKLGGSTSLVGRHEGVSSSPSPPSSSSSSSSSPPQAHRTATIAVSNGTTNSFYGDQRGLTTVALPQNAVIVMTTAGVIGTQGGGERESSLSLTRSGQLVLSPVPPKPDTPSPPTPPAPPTPSPPTPGVATLSLTLLSSPVIGGILLTPSPSPSLLHPLPPAAPSPSPCQPPVFDPDSFLNSPKQGQTYGGTLPPSSPSPPPSSSSPHAPSLTLSLSPTSPPPCSSPPSSLSSLSSEAERKNEERVVLQTSAPSSSLPPTLSLSLSPSHSAPSSSLPPSLSLSLSPSHSIPSSSLPPSLSLSLSPSHSIPSSSLPPSLSLSLSPSHSAPSSSLPPSLSLSLSPSHSAPSLLPLCLESALALGPLGETEGERGEADGERERQREEGREEGHPPTKLALLQRSQSPKPSPSGQHHRKASSSLLLIRHETQQTPPTQQMAPNLQPHRQDGEQPLVVLEPKELQQHLPQPMTSMHCNPNPTPTPTPLTLTQNHHSQLLLLQHRRLQSQEREMEKEVERERQREVERERGRQLLLLHQRLSQPTPLESLFANINNVANANMALSTTVNMDSANATMSNVNMTNMANGRVRVKEERGRGYEAEDTPMDTGQRSEVTDVSEELEISFDSQFPDLISELITEADAPNTHTHTHTSVLVPNPAPTSLFPTGVRYMVPPQPSPSSSFLPFPPLPPNNGTELQRLATITDFSPEWSYPEGGVKVLITGPWLEATGRYSCVFDQSTVPASLIQPGVLRSYCPAHEAGLVSLHIVEDSGSVSSSVLFEYRARNASSLPSSQLDWLSLDDNQFRMSILDRLEQMERRMAEMSATNPHTQPPPQCQRISTLSPHTPLPEDRSQSGPWFERRIVGVCERMMEGGRWRGGGEERLAHSIRHRGMTLLHLAAAQGYTHLINTLIHWRSVNSDSLDVEQEVDPLTVDHFSCTPLMWACALGHQAAAEVLYGWNSQALGIPDSLGRLPLAVARSRGHTCLARALEDLHTHRPDTHTPTERAEEGAQGEQRTTPTPQLPPSPLSTSPDTGLSSSSSIPSPSLSLPSPSLSSAYSSGSVPLYNPPDPMDTSPSSPSLSLSSLPLSPPSPSLSLPLSLPVWGEACGGCEAGDSSLNAGPRDPLFLMDYEPAPPHSPPGPPHSHTPPRRSHTPPRRSHTHTFEEQVSFNENAENEEEFLPAEVLQVDMATLAEQIIEATPERIKQEELSRGAESPLRERRDNTVISDTMPWLATYLDTHTHSSLSRCVYPPSHLSTLALQRLRPPSSVAWAEFLNASANGRMERDFALLTLTDSEQRELYEAARIIQNAFRRYKGRRLKEQQDMAAAVIQRCYRKYKQYALYKRMTQAAILIQSKFRSYYEQKKFQQSRRAAVLIQQYYRSYKEYERLKQGPRGSGSHNPKLKGSFLTKKQDQAARKIMRFLRRCRHRIKELKQTKELERRGLTT</sequence>
<dbReference type="Pfam" id="PF01833">
    <property type="entry name" value="TIG"/>
    <property type="match status" value="1"/>
</dbReference>
<dbReference type="Gene3D" id="2.60.40.10">
    <property type="entry name" value="Immunoglobulins"/>
    <property type="match status" value="1"/>
</dbReference>
<dbReference type="GO" id="GO:0003690">
    <property type="term" value="F:double-stranded DNA binding"/>
    <property type="evidence" value="ECO:0007669"/>
    <property type="project" value="TreeGrafter"/>
</dbReference>
<keyword evidence="3" id="KW-0677">Repeat</keyword>
<dbReference type="SUPFAM" id="SSF81296">
    <property type="entry name" value="E set domains"/>
    <property type="match status" value="1"/>
</dbReference>
<feature type="region of interest" description="Disordered" evidence="10">
    <location>
        <begin position="1316"/>
        <end position="1349"/>
    </location>
</feature>
<feature type="compositionally biased region" description="Basic residues" evidence="10">
    <location>
        <begin position="1641"/>
        <end position="1655"/>
    </location>
</feature>
<feature type="region of interest" description="Disordered" evidence="10">
    <location>
        <begin position="1885"/>
        <end position="1907"/>
    </location>
</feature>
<feature type="compositionally biased region" description="Pro residues" evidence="10">
    <location>
        <begin position="603"/>
        <end position="627"/>
    </location>
</feature>
<dbReference type="PANTHER" id="PTHR23335:SF9">
    <property type="entry name" value="CALMODULIN-BINDING TRANSCRIPTION ACTIVATOR 2"/>
    <property type="match status" value="1"/>
</dbReference>
<dbReference type="InterPro" id="IPR036770">
    <property type="entry name" value="Ankyrin_rpt-contain_sf"/>
</dbReference>
<name>A0A8K9V0K9_ONCMY</name>
<feature type="region of interest" description="Disordered" evidence="10">
    <location>
        <begin position="643"/>
        <end position="848"/>
    </location>
</feature>
<dbReference type="PROSITE" id="PS50096">
    <property type="entry name" value="IQ"/>
    <property type="match status" value="1"/>
</dbReference>
<feature type="region of interest" description="Disordered" evidence="10">
    <location>
        <begin position="580"/>
        <end position="631"/>
    </location>
</feature>
<comment type="subcellular location">
    <subcellularLocation>
        <location evidence="1">Nucleus</location>
    </subcellularLocation>
</comment>
<feature type="compositionally biased region" description="Polar residues" evidence="10">
    <location>
        <begin position="590"/>
        <end position="599"/>
    </location>
</feature>
<evidence type="ECO:0000256" key="3">
    <source>
        <dbReference type="ARBA" id="ARBA00022737"/>
    </source>
</evidence>
<feature type="compositionally biased region" description="Low complexity" evidence="10">
    <location>
        <begin position="1522"/>
        <end position="1559"/>
    </location>
</feature>
<evidence type="ECO:0000256" key="2">
    <source>
        <dbReference type="ARBA" id="ARBA00008267"/>
    </source>
</evidence>
<feature type="region of interest" description="Disordered" evidence="10">
    <location>
        <begin position="1609"/>
        <end position="1658"/>
    </location>
</feature>
<keyword evidence="7" id="KW-0804">Transcription</keyword>
<dbReference type="SMART" id="SM01076">
    <property type="entry name" value="CG-1"/>
    <property type="match status" value="1"/>
</dbReference>
<feature type="compositionally biased region" description="Low complexity" evidence="10">
    <location>
        <begin position="727"/>
        <end position="736"/>
    </location>
</feature>
<evidence type="ECO:0000256" key="8">
    <source>
        <dbReference type="ARBA" id="ARBA00023242"/>
    </source>
</evidence>
<dbReference type="GO" id="GO:0005634">
    <property type="term" value="C:nucleus"/>
    <property type="evidence" value="ECO:0007669"/>
    <property type="project" value="UniProtKB-SubCell"/>
</dbReference>
<dbReference type="Proteomes" id="UP000694395">
    <property type="component" value="Chromosome 21"/>
</dbReference>
<feature type="compositionally biased region" description="Low complexity" evidence="10">
    <location>
        <begin position="751"/>
        <end position="848"/>
    </location>
</feature>
<feature type="compositionally biased region" description="Low complexity" evidence="10">
    <location>
        <begin position="525"/>
        <end position="535"/>
    </location>
</feature>
<accession>A0A8K9V0K9</accession>
<dbReference type="SUPFAM" id="SSF52540">
    <property type="entry name" value="P-loop containing nucleoside triphosphate hydrolases"/>
    <property type="match status" value="1"/>
</dbReference>
<dbReference type="FunFam" id="2.60.40.10:FF:000089">
    <property type="entry name" value="calmodulin-binding transcription activator 2 isoform X1"/>
    <property type="match status" value="1"/>
</dbReference>
<dbReference type="InterPro" id="IPR000048">
    <property type="entry name" value="IQ_motif_EF-hand-BS"/>
</dbReference>
<evidence type="ECO:0000256" key="4">
    <source>
        <dbReference type="ARBA" id="ARBA00023015"/>
    </source>
</evidence>
<evidence type="ECO:0000256" key="10">
    <source>
        <dbReference type="SAM" id="MobiDB-lite"/>
    </source>
</evidence>
<keyword evidence="8" id="KW-0539">Nucleus</keyword>
<dbReference type="Ensembl" id="ENSOMYT00000150792.1">
    <property type="protein sequence ID" value="ENSOMYP00000119237.1"/>
    <property type="gene ID" value="ENSOMYG00000075991.1"/>
</dbReference>
<dbReference type="FunFam" id="1.25.40.20:FF:000015">
    <property type="entry name" value="calmodulin-binding transcription activator 2 isoform X1"/>
    <property type="match status" value="1"/>
</dbReference>
<comment type="similarity">
    <text evidence="2">Belongs to the CAMTA family.</text>
</comment>
<dbReference type="SMART" id="SM00015">
    <property type="entry name" value="IQ"/>
    <property type="match status" value="4"/>
</dbReference>
<dbReference type="GO" id="GO:0006357">
    <property type="term" value="P:regulation of transcription by RNA polymerase II"/>
    <property type="evidence" value="ECO:0007669"/>
    <property type="project" value="TreeGrafter"/>
</dbReference>
<feature type="compositionally biased region" description="Basic and acidic residues" evidence="10">
    <location>
        <begin position="868"/>
        <end position="891"/>
    </location>
</feature>
<dbReference type="Gene3D" id="1.20.5.190">
    <property type="match status" value="2"/>
</dbReference>
<dbReference type="InterPro" id="IPR027417">
    <property type="entry name" value="P-loop_NTPase"/>
</dbReference>
<keyword evidence="11" id="KW-0472">Membrane</keyword>
<proteinExistence type="inferred from homology"/>
<feature type="compositionally biased region" description="Basic and acidic residues" evidence="10">
    <location>
        <begin position="737"/>
        <end position="746"/>
    </location>
</feature>
<feature type="region of interest" description="Disordered" evidence="10">
    <location>
        <begin position="862"/>
        <end position="917"/>
    </location>
</feature>
<feature type="compositionally biased region" description="Pro residues" evidence="10">
    <location>
        <begin position="658"/>
        <end position="674"/>
    </location>
</feature>
<reference evidence="13" key="2">
    <citation type="submission" date="2025-08" db="UniProtKB">
        <authorList>
            <consortium name="Ensembl"/>
        </authorList>
    </citation>
    <scope>IDENTIFICATION</scope>
</reference>
<protein>
    <recommendedName>
        <fullName evidence="12">CG-1 domain-containing protein</fullName>
    </recommendedName>
</protein>
<comment type="subunit">
    <text evidence="9">May interact with calmodulin.</text>
</comment>
<evidence type="ECO:0000313" key="14">
    <source>
        <dbReference type="Proteomes" id="UP000694395"/>
    </source>
</evidence>
<feature type="domain" description="CG-1" evidence="12">
    <location>
        <begin position="216"/>
        <end position="341"/>
    </location>
</feature>
<keyword evidence="5" id="KW-0040">ANK repeat</keyword>
<feature type="compositionally biased region" description="Basic and acidic residues" evidence="10">
    <location>
        <begin position="1486"/>
        <end position="1503"/>
    </location>
</feature>
<feature type="region of interest" description="Disordered" evidence="10">
    <location>
        <begin position="444"/>
        <end position="550"/>
    </location>
</feature>